<sequence>MSTMNMIELENTCCLLDRDHGRDVEDHMQGERRGHIQDWDRDHELNFDQDRAPAGTNGYRTSVDEGKEQRLKRQNGNGVLHYVDIDSIPSFALTVAICFLISVAM</sequence>
<keyword evidence="3" id="KW-1185">Reference proteome</keyword>
<organism evidence="2 3">
    <name type="scientific">Hibiscus sabdariffa</name>
    <name type="common">roselle</name>
    <dbReference type="NCBI Taxonomy" id="183260"/>
    <lineage>
        <taxon>Eukaryota</taxon>
        <taxon>Viridiplantae</taxon>
        <taxon>Streptophyta</taxon>
        <taxon>Embryophyta</taxon>
        <taxon>Tracheophyta</taxon>
        <taxon>Spermatophyta</taxon>
        <taxon>Magnoliopsida</taxon>
        <taxon>eudicotyledons</taxon>
        <taxon>Gunneridae</taxon>
        <taxon>Pentapetalae</taxon>
        <taxon>rosids</taxon>
        <taxon>malvids</taxon>
        <taxon>Malvales</taxon>
        <taxon>Malvaceae</taxon>
        <taxon>Malvoideae</taxon>
        <taxon>Hibiscus</taxon>
    </lineage>
</organism>
<reference evidence="2 3" key="1">
    <citation type="journal article" date="2024" name="G3 (Bethesda)">
        <title>Genome assembly of Hibiscus sabdariffa L. provides insights into metabolisms of medicinal natural products.</title>
        <authorList>
            <person name="Kim T."/>
        </authorList>
    </citation>
    <scope>NUCLEOTIDE SEQUENCE [LARGE SCALE GENOMIC DNA]</scope>
    <source>
        <strain evidence="2">TK-2024</strain>
        <tissue evidence="2">Old leaves</tissue>
    </source>
</reference>
<evidence type="ECO:0000313" key="2">
    <source>
        <dbReference type="EMBL" id="KAK8581734.1"/>
    </source>
</evidence>
<feature type="region of interest" description="Disordered" evidence="1">
    <location>
        <begin position="47"/>
        <end position="68"/>
    </location>
</feature>
<proteinExistence type="predicted"/>
<evidence type="ECO:0000313" key="3">
    <source>
        <dbReference type="Proteomes" id="UP001472677"/>
    </source>
</evidence>
<gene>
    <name evidence="2" type="ORF">V6N12_071943</name>
</gene>
<dbReference type="EMBL" id="JBBPBM010000006">
    <property type="protein sequence ID" value="KAK8581734.1"/>
    <property type="molecule type" value="Genomic_DNA"/>
</dbReference>
<name>A0ABR2FL97_9ROSI</name>
<comment type="caution">
    <text evidence="2">The sequence shown here is derived from an EMBL/GenBank/DDBJ whole genome shotgun (WGS) entry which is preliminary data.</text>
</comment>
<accession>A0ABR2FL97</accession>
<dbReference type="Proteomes" id="UP001472677">
    <property type="component" value="Unassembled WGS sequence"/>
</dbReference>
<protein>
    <submittedName>
        <fullName evidence="2">Uncharacterized protein</fullName>
    </submittedName>
</protein>
<evidence type="ECO:0000256" key="1">
    <source>
        <dbReference type="SAM" id="MobiDB-lite"/>
    </source>
</evidence>